<dbReference type="AlphaFoldDB" id="A0AAV1RUI8"/>
<gene>
    <name evidence="1" type="ORF">DCAF_LOCUS15030</name>
</gene>
<dbReference type="Proteomes" id="UP001314170">
    <property type="component" value="Unassembled WGS sequence"/>
</dbReference>
<proteinExistence type="predicted"/>
<comment type="caution">
    <text evidence="1">The sequence shown here is derived from an EMBL/GenBank/DDBJ whole genome shotgun (WGS) entry which is preliminary data.</text>
</comment>
<evidence type="ECO:0000313" key="2">
    <source>
        <dbReference type="Proteomes" id="UP001314170"/>
    </source>
</evidence>
<evidence type="ECO:0000313" key="1">
    <source>
        <dbReference type="EMBL" id="CAK7339952.1"/>
    </source>
</evidence>
<feature type="non-terminal residue" evidence="1">
    <location>
        <position position="82"/>
    </location>
</feature>
<reference evidence="1 2" key="1">
    <citation type="submission" date="2024-01" db="EMBL/GenBank/DDBJ databases">
        <authorList>
            <person name="Waweru B."/>
        </authorList>
    </citation>
    <scope>NUCLEOTIDE SEQUENCE [LARGE SCALE GENOMIC DNA]</scope>
</reference>
<protein>
    <submittedName>
        <fullName evidence="1">Uncharacterized protein</fullName>
    </submittedName>
</protein>
<dbReference type="EMBL" id="CAWUPB010001159">
    <property type="protein sequence ID" value="CAK7339952.1"/>
    <property type="molecule type" value="Genomic_DNA"/>
</dbReference>
<name>A0AAV1RUI8_9ROSI</name>
<sequence length="82" mass="9121">MDLEAPVKTSIQVEDIDQKICYKGLPQPEERFRSTARPLSALHSKKSPVRTKQAASLTHLGSNKTWNTKGGLLKVIDDFTKA</sequence>
<keyword evidence="2" id="KW-1185">Reference proteome</keyword>
<organism evidence="1 2">
    <name type="scientific">Dovyalis caffra</name>
    <dbReference type="NCBI Taxonomy" id="77055"/>
    <lineage>
        <taxon>Eukaryota</taxon>
        <taxon>Viridiplantae</taxon>
        <taxon>Streptophyta</taxon>
        <taxon>Embryophyta</taxon>
        <taxon>Tracheophyta</taxon>
        <taxon>Spermatophyta</taxon>
        <taxon>Magnoliopsida</taxon>
        <taxon>eudicotyledons</taxon>
        <taxon>Gunneridae</taxon>
        <taxon>Pentapetalae</taxon>
        <taxon>rosids</taxon>
        <taxon>fabids</taxon>
        <taxon>Malpighiales</taxon>
        <taxon>Salicaceae</taxon>
        <taxon>Flacourtieae</taxon>
        <taxon>Dovyalis</taxon>
    </lineage>
</organism>
<accession>A0AAV1RUI8</accession>